<reference evidence="3 5" key="2">
    <citation type="submission" date="2018-03" db="EMBL/GenBank/DDBJ databases">
        <authorList>
            <person name="Fogelqvist J."/>
        </authorList>
    </citation>
    <scope>NUCLEOTIDE SEQUENCE [LARGE SCALE GENOMIC DNA]</scope>
</reference>
<dbReference type="SUPFAM" id="SSF53448">
    <property type="entry name" value="Nucleotide-diphospho-sugar transferases"/>
    <property type="match status" value="1"/>
</dbReference>
<keyword evidence="1" id="KW-0472">Membrane</keyword>
<evidence type="ECO:0000313" key="2">
    <source>
        <dbReference type="EMBL" id="CEO94978.1"/>
    </source>
</evidence>
<keyword evidence="4" id="KW-1185">Reference proteome</keyword>
<dbReference type="AlphaFoldDB" id="A0A0G4IID8"/>
<dbReference type="CDD" id="cd00761">
    <property type="entry name" value="Glyco_tranf_GTA_type"/>
    <property type="match status" value="1"/>
</dbReference>
<keyword evidence="1" id="KW-1133">Transmembrane helix</keyword>
<dbReference type="Pfam" id="PF11397">
    <property type="entry name" value="GlcNAc"/>
    <property type="match status" value="2"/>
</dbReference>
<organism evidence="2 4">
    <name type="scientific">Plasmodiophora brassicae</name>
    <name type="common">Clubroot disease agent</name>
    <dbReference type="NCBI Taxonomy" id="37360"/>
    <lineage>
        <taxon>Eukaryota</taxon>
        <taxon>Sar</taxon>
        <taxon>Rhizaria</taxon>
        <taxon>Endomyxa</taxon>
        <taxon>Phytomyxea</taxon>
        <taxon>Plasmodiophorida</taxon>
        <taxon>Plasmodiophoridae</taxon>
        <taxon>Plasmodiophora</taxon>
    </lineage>
</organism>
<evidence type="ECO:0000313" key="3">
    <source>
        <dbReference type="EMBL" id="SPQ94309.1"/>
    </source>
</evidence>
<name>A0A0G4IID8_PLABS</name>
<evidence type="ECO:0000313" key="4">
    <source>
        <dbReference type="Proteomes" id="UP000039324"/>
    </source>
</evidence>
<sequence length="450" mass="50115">MLPPRRRIGTEAKSRLGKALAGPSFLIRISQASLVTILLIVFVAFIDLSAYGSPALVPASIHLSAAIRHSGVHIYNDTTAPFFDESTSAFRQRFLEWSARHPADDSIFVSIASFRDNLCRETVAALFANANRPERVFVGICDQLVVSDPDDRPCLDMVDERFRPQIRVVQVPADRGAGPTHARYIASKLWAGETWFMQIDSHTKFLKGWDDHLVAMIKRLPDPERSIVTHYPVGSETVLGDAPRPWICRSTHDNAPPGLIIQLPETCNDDNMSPGIALDDRGQKTTCFTPFLGAGFFAGRSTLLHDAPFDPYLKFLFHGEELLIAARLWTSGWELYTPSANLVSHAYGGRPKNVFVQVPTWFVHAHASEARARALLRNPLEMDKEGDYAKYSRAEMDELGMGTVRRLEDYLEYAGVDLIDGKLTSRCNMWFDPVSGKWNSVGVNAAQSPS</sequence>
<keyword evidence="3" id="KW-0496">Mitochondrion</keyword>
<accession>A0A0G4IID8</accession>
<dbReference type="InterPro" id="IPR029044">
    <property type="entry name" value="Nucleotide-diphossugar_trans"/>
</dbReference>
<dbReference type="PANTHER" id="PTHR34496:SF10">
    <property type="entry name" value="GLCNAC TRANSFERASE"/>
    <property type="match status" value="1"/>
</dbReference>
<protein>
    <submittedName>
        <fullName evidence="2">Uncharacterized protein</fullName>
    </submittedName>
</protein>
<dbReference type="InterPro" id="IPR021067">
    <property type="entry name" value="Glycosyltransferase"/>
</dbReference>
<dbReference type="STRING" id="37360.A0A0G4IID8"/>
<proteinExistence type="predicted"/>
<keyword evidence="1" id="KW-0812">Transmembrane</keyword>
<evidence type="ECO:0000313" key="5">
    <source>
        <dbReference type="Proteomes" id="UP000290189"/>
    </source>
</evidence>
<dbReference type="EMBL" id="CDSF01000002">
    <property type="protein sequence ID" value="CEO94978.1"/>
    <property type="molecule type" value="Genomic_DNA"/>
</dbReference>
<evidence type="ECO:0000256" key="1">
    <source>
        <dbReference type="SAM" id="Phobius"/>
    </source>
</evidence>
<dbReference type="Proteomes" id="UP000039324">
    <property type="component" value="Unassembled WGS sequence"/>
</dbReference>
<feature type="transmembrane region" description="Helical" evidence="1">
    <location>
        <begin position="25"/>
        <end position="46"/>
    </location>
</feature>
<gene>
    <name evidence="2" type="ORF">PBRA_003791</name>
    <name evidence="3" type="ORF">PLBR_LOCUS1524</name>
</gene>
<geneLocation type="mitochondrion" evidence="3"/>
<dbReference type="OMA" id="AYESRGP"/>
<dbReference type="EMBL" id="OVEO01000002">
    <property type="protein sequence ID" value="SPQ94309.1"/>
    <property type="molecule type" value="Genomic_DNA"/>
</dbReference>
<dbReference type="PANTHER" id="PTHR34496">
    <property type="entry name" value="GLCNAC TRANSFERASE-RELATED"/>
    <property type="match status" value="1"/>
</dbReference>
<dbReference type="Proteomes" id="UP000290189">
    <property type="component" value="Unassembled WGS sequence"/>
</dbReference>
<dbReference type="OrthoDB" id="76265at2759"/>
<reference evidence="2 4" key="1">
    <citation type="submission" date="2015-02" db="EMBL/GenBank/DDBJ databases">
        <authorList>
            <person name="Chooi Y.-H."/>
        </authorList>
    </citation>
    <scope>NUCLEOTIDE SEQUENCE [LARGE SCALE GENOMIC DNA]</scope>
    <source>
        <strain evidence="2">E3</strain>
    </source>
</reference>